<evidence type="ECO:0000313" key="3">
    <source>
        <dbReference type="EMBL" id="KAL3288292.1"/>
    </source>
</evidence>
<reference evidence="3 4" key="1">
    <citation type="journal article" date="2021" name="BMC Biol.">
        <title>Horizontally acquired antibacterial genes associated with adaptive radiation of ladybird beetles.</title>
        <authorList>
            <person name="Li H.S."/>
            <person name="Tang X.F."/>
            <person name="Huang Y.H."/>
            <person name="Xu Z.Y."/>
            <person name="Chen M.L."/>
            <person name="Du X.Y."/>
            <person name="Qiu B.Y."/>
            <person name="Chen P.T."/>
            <person name="Zhang W."/>
            <person name="Slipinski A."/>
            <person name="Escalona H.E."/>
            <person name="Waterhouse R.M."/>
            <person name="Zwick A."/>
            <person name="Pang H."/>
        </authorList>
    </citation>
    <scope>NUCLEOTIDE SEQUENCE [LARGE SCALE GENOMIC DNA]</scope>
    <source>
        <strain evidence="3">SYSU2018</strain>
    </source>
</reference>
<evidence type="ECO:0000259" key="2">
    <source>
        <dbReference type="Pfam" id="PF20700"/>
    </source>
</evidence>
<dbReference type="Pfam" id="PF20700">
    <property type="entry name" value="Mutator"/>
    <property type="match status" value="1"/>
</dbReference>
<gene>
    <name evidence="3" type="ORF">HHI36_002740</name>
</gene>
<dbReference type="EMBL" id="JABFTP020000185">
    <property type="protein sequence ID" value="KAL3288292.1"/>
    <property type="molecule type" value="Genomic_DNA"/>
</dbReference>
<proteinExistence type="predicted"/>
<keyword evidence="4" id="KW-1185">Reference proteome</keyword>
<feature type="domain" description="Mutator-like transposase" evidence="2">
    <location>
        <begin position="9"/>
        <end position="143"/>
    </location>
</feature>
<organism evidence="3 4">
    <name type="scientific">Cryptolaemus montrouzieri</name>
    <dbReference type="NCBI Taxonomy" id="559131"/>
    <lineage>
        <taxon>Eukaryota</taxon>
        <taxon>Metazoa</taxon>
        <taxon>Ecdysozoa</taxon>
        <taxon>Arthropoda</taxon>
        <taxon>Hexapoda</taxon>
        <taxon>Insecta</taxon>
        <taxon>Pterygota</taxon>
        <taxon>Neoptera</taxon>
        <taxon>Endopterygota</taxon>
        <taxon>Coleoptera</taxon>
        <taxon>Polyphaga</taxon>
        <taxon>Cucujiformia</taxon>
        <taxon>Coccinelloidea</taxon>
        <taxon>Coccinellidae</taxon>
        <taxon>Scymninae</taxon>
        <taxon>Scymnini</taxon>
        <taxon>Cryptolaemus</taxon>
    </lineage>
</organism>
<protein>
    <recommendedName>
        <fullName evidence="2">Mutator-like transposase domain-containing protein</fullName>
    </recommendedName>
</protein>
<evidence type="ECO:0000256" key="1">
    <source>
        <dbReference type="SAM" id="MobiDB-lite"/>
    </source>
</evidence>
<accession>A0ABD2PBC5</accession>
<name>A0ABD2PBC5_9CUCU</name>
<evidence type="ECO:0000313" key="4">
    <source>
        <dbReference type="Proteomes" id="UP001516400"/>
    </source>
</evidence>
<feature type="region of interest" description="Disordered" evidence="1">
    <location>
        <begin position="62"/>
        <end position="92"/>
    </location>
</feature>
<dbReference type="InterPro" id="IPR049012">
    <property type="entry name" value="Mutator_transp_dom"/>
</dbReference>
<dbReference type="Proteomes" id="UP001516400">
    <property type="component" value="Unassembled WGS sequence"/>
</dbReference>
<comment type="caution">
    <text evidence="3">The sequence shown here is derived from an EMBL/GenBank/DDBJ whole genome shotgun (WGS) entry which is preliminary data.</text>
</comment>
<sequence>MAQNTLANVGDGYSKTSPNLLESKPYGDFNIEKLECILHVEKRMFRRLKDVKKILMEMKKLKKKRNEKEKEEPAVKRKRRSKTTSPEEKKTELTGKVMKEISLFYSLVIQNDPDDKQAMKKAFGRYFIIKFQLIKKPQHQYCDKSWYIAYDLYHCNRKTANFYEELTCGTKKNFFCIPFFVDNNM</sequence>
<feature type="compositionally biased region" description="Basic and acidic residues" evidence="1">
    <location>
        <begin position="66"/>
        <end position="75"/>
    </location>
</feature>
<dbReference type="AlphaFoldDB" id="A0ABD2PBC5"/>